<keyword evidence="2" id="KW-0732">Signal</keyword>
<keyword evidence="1" id="KW-1133">Transmembrane helix</keyword>
<gene>
    <name evidence="3" type="ORF">GSTUM_00001863001</name>
</gene>
<reference evidence="3 4" key="1">
    <citation type="journal article" date="2010" name="Nature">
        <title>Perigord black truffle genome uncovers evolutionary origins and mechanisms of symbiosis.</title>
        <authorList>
            <person name="Martin F."/>
            <person name="Kohler A."/>
            <person name="Murat C."/>
            <person name="Balestrini R."/>
            <person name="Coutinho P.M."/>
            <person name="Jaillon O."/>
            <person name="Montanini B."/>
            <person name="Morin E."/>
            <person name="Noel B."/>
            <person name="Percudani R."/>
            <person name="Porcel B."/>
            <person name="Rubini A."/>
            <person name="Amicucci A."/>
            <person name="Amselem J."/>
            <person name="Anthouard V."/>
            <person name="Arcioni S."/>
            <person name="Artiguenave F."/>
            <person name="Aury J.M."/>
            <person name="Ballario P."/>
            <person name="Bolchi A."/>
            <person name="Brenna A."/>
            <person name="Brun A."/>
            <person name="Buee M."/>
            <person name="Cantarel B."/>
            <person name="Chevalier G."/>
            <person name="Couloux A."/>
            <person name="Da Silva C."/>
            <person name="Denoeud F."/>
            <person name="Duplessis S."/>
            <person name="Ghignone S."/>
            <person name="Hilselberger B."/>
            <person name="Iotti M."/>
            <person name="Marcais B."/>
            <person name="Mello A."/>
            <person name="Miranda M."/>
            <person name="Pacioni G."/>
            <person name="Quesneville H."/>
            <person name="Riccioni C."/>
            <person name="Ruotolo R."/>
            <person name="Splivallo R."/>
            <person name="Stocchi V."/>
            <person name="Tisserant E."/>
            <person name="Viscomi A.R."/>
            <person name="Zambonelli A."/>
            <person name="Zampieri E."/>
            <person name="Henrissat B."/>
            <person name="Lebrun M.H."/>
            <person name="Paolocci F."/>
            <person name="Bonfante P."/>
            <person name="Ottonello S."/>
            <person name="Wincker P."/>
        </authorList>
    </citation>
    <scope>NUCLEOTIDE SEQUENCE [LARGE SCALE GENOMIC DNA]</scope>
    <source>
        <strain evidence="3 4">Mel28</strain>
    </source>
</reference>
<dbReference type="InParanoid" id="D5GF56"/>
<organism evidence="3 4">
    <name type="scientific">Tuber melanosporum (strain Mel28)</name>
    <name type="common">Perigord black truffle</name>
    <dbReference type="NCBI Taxonomy" id="656061"/>
    <lineage>
        <taxon>Eukaryota</taxon>
        <taxon>Fungi</taxon>
        <taxon>Dikarya</taxon>
        <taxon>Ascomycota</taxon>
        <taxon>Pezizomycotina</taxon>
        <taxon>Pezizomycetes</taxon>
        <taxon>Pezizales</taxon>
        <taxon>Tuberaceae</taxon>
        <taxon>Tuber</taxon>
    </lineage>
</organism>
<dbReference type="HOGENOM" id="CLU_1983189_0_0_1"/>
<evidence type="ECO:0000313" key="3">
    <source>
        <dbReference type="EMBL" id="CAZ83149.1"/>
    </source>
</evidence>
<dbReference type="RefSeq" id="XP_002838958.1">
    <property type="nucleotide sequence ID" value="XM_002838912.1"/>
</dbReference>
<keyword evidence="1" id="KW-0812">Transmembrane</keyword>
<keyword evidence="1" id="KW-0472">Membrane</keyword>
<protein>
    <submittedName>
        <fullName evidence="3">(Perigord truffle) hypothetical protein</fullName>
    </submittedName>
</protein>
<accession>D5GF56</accession>
<feature type="chain" id="PRO_5003072312" evidence="2">
    <location>
        <begin position="25"/>
        <end position="126"/>
    </location>
</feature>
<name>D5GF56_TUBMM</name>
<evidence type="ECO:0000313" key="4">
    <source>
        <dbReference type="Proteomes" id="UP000006911"/>
    </source>
</evidence>
<proteinExistence type="predicted"/>
<evidence type="ECO:0000256" key="2">
    <source>
        <dbReference type="SAM" id="SignalP"/>
    </source>
</evidence>
<dbReference type="AlphaFoldDB" id="D5GF56"/>
<dbReference type="KEGG" id="tml:GSTUM_00001863001"/>
<sequence>MKITHVKIREVLFILFLFFPPGKTFQQIYVSTIHGRVRMSQTGLGIVRQMSGRVYCEFPSVGSIPFFFFSPGFHGPWLHSFQVFILILLLLTSYWNMFSFAFMCQLLIYDVNGWLVDFVALMVGMI</sequence>
<keyword evidence="4" id="KW-1185">Reference proteome</keyword>
<feature type="signal peptide" evidence="2">
    <location>
        <begin position="1"/>
        <end position="24"/>
    </location>
</feature>
<dbReference type="GeneID" id="9188010"/>
<feature type="transmembrane region" description="Helical" evidence="1">
    <location>
        <begin position="77"/>
        <end position="95"/>
    </location>
</feature>
<dbReference type="Proteomes" id="UP000006911">
    <property type="component" value="Unassembled WGS sequence"/>
</dbReference>
<evidence type="ECO:0000256" key="1">
    <source>
        <dbReference type="SAM" id="Phobius"/>
    </source>
</evidence>
<dbReference type="EMBL" id="FN430207">
    <property type="protein sequence ID" value="CAZ83149.1"/>
    <property type="molecule type" value="Genomic_DNA"/>
</dbReference>